<feature type="domain" description="Signal transduction histidine kinase subgroup 3 dimerisation and phosphoacceptor" evidence="5">
    <location>
        <begin position="206"/>
        <end position="269"/>
    </location>
</feature>
<accession>A0ABS3IBL6</accession>
<gene>
    <name evidence="6" type="ORF">J0911_15020</name>
</gene>
<dbReference type="Proteomes" id="UP000664617">
    <property type="component" value="Unassembled WGS sequence"/>
</dbReference>
<name>A0ABS3IBL6_9MICO</name>
<dbReference type="Pfam" id="PF07730">
    <property type="entry name" value="HisKA_3"/>
    <property type="match status" value="1"/>
</dbReference>
<organism evidence="6 7">
    <name type="scientific">Myceligenerans salitolerans</name>
    <dbReference type="NCBI Taxonomy" id="1230528"/>
    <lineage>
        <taxon>Bacteria</taxon>
        <taxon>Bacillati</taxon>
        <taxon>Actinomycetota</taxon>
        <taxon>Actinomycetes</taxon>
        <taxon>Micrococcales</taxon>
        <taxon>Promicromonosporaceae</taxon>
        <taxon>Myceligenerans</taxon>
    </lineage>
</organism>
<dbReference type="PANTHER" id="PTHR24421">
    <property type="entry name" value="NITRATE/NITRITE SENSOR PROTEIN NARX-RELATED"/>
    <property type="match status" value="1"/>
</dbReference>
<reference evidence="7" key="1">
    <citation type="submission" date="2023-07" db="EMBL/GenBank/DDBJ databases">
        <title>Myceligenerans salitolerans sp. nov., a halotolerant actinomycete isolated from a salt lake in Xinjiang, China.</title>
        <authorList>
            <person name="Guan T."/>
        </authorList>
    </citation>
    <scope>NUCLEOTIDE SEQUENCE [LARGE SCALE GENOMIC DNA]</scope>
    <source>
        <strain evidence="7">XHU 5031</strain>
    </source>
</reference>
<evidence type="ECO:0000256" key="4">
    <source>
        <dbReference type="SAM" id="Phobius"/>
    </source>
</evidence>
<dbReference type="InterPro" id="IPR036890">
    <property type="entry name" value="HATPase_C_sf"/>
</dbReference>
<dbReference type="PANTHER" id="PTHR24421:SF63">
    <property type="entry name" value="SENSOR HISTIDINE KINASE DESK"/>
    <property type="match status" value="1"/>
</dbReference>
<evidence type="ECO:0000256" key="2">
    <source>
        <dbReference type="ARBA" id="ARBA00022777"/>
    </source>
</evidence>
<dbReference type="Gene3D" id="1.20.5.1930">
    <property type="match status" value="1"/>
</dbReference>
<keyword evidence="4" id="KW-0472">Membrane</keyword>
<feature type="transmembrane region" description="Helical" evidence="4">
    <location>
        <begin position="157"/>
        <end position="179"/>
    </location>
</feature>
<feature type="transmembrane region" description="Helical" evidence="4">
    <location>
        <begin position="57"/>
        <end position="75"/>
    </location>
</feature>
<evidence type="ECO:0000256" key="1">
    <source>
        <dbReference type="ARBA" id="ARBA00022679"/>
    </source>
</evidence>
<keyword evidence="4" id="KW-0812">Transmembrane</keyword>
<feature type="transmembrane region" description="Helical" evidence="4">
    <location>
        <begin position="32"/>
        <end position="51"/>
    </location>
</feature>
<dbReference type="GO" id="GO:0016301">
    <property type="term" value="F:kinase activity"/>
    <property type="evidence" value="ECO:0007669"/>
    <property type="project" value="UniProtKB-KW"/>
</dbReference>
<keyword evidence="7" id="KW-1185">Reference proteome</keyword>
<evidence type="ECO:0000313" key="6">
    <source>
        <dbReference type="EMBL" id="MBO0610343.1"/>
    </source>
</evidence>
<protein>
    <submittedName>
        <fullName evidence="6">Sensor histidine kinase</fullName>
    </submittedName>
</protein>
<keyword evidence="3" id="KW-0902">Two-component regulatory system</keyword>
<keyword evidence="1" id="KW-0808">Transferase</keyword>
<keyword evidence="2 6" id="KW-0418">Kinase</keyword>
<dbReference type="EMBL" id="JAFMPK010000047">
    <property type="protein sequence ID" value="MBO0610343.1"/>
    <property type="molecule type" value="Genomic_DNA"/>
</dbReference>
<feature type="transmembrane region" description="Helical" evidence="4">
    <location>
        <begin position="82"/>
        <end position="102"/>
    </location>
</feature>
<evidence type="ECO:0000259" key="5">
    <source>
        <dbReference type="Pfam" id="PF07730"/>
    </source>
</evidence>
<evidence type="ECO:0000256" key="3">
    <source>
        <dbReference type="ARBA" id="ARBA00023012"/>
    </source>
</evidence>
<keyword evidence="4" id="KW-1133">Transmembrane helix</keyword>
<feature type="transmembrane region" description="Helical" evidence="4">
    <location>
        <begin position="131"/>
        <end position="151"/>
    </location>
</feature>
<dbReference type="Gene3D" id="3.30.565.10">
    <property type="entry name" value="Histidine kinase-like ATPase, C-terminal domain"/>
    <property type="match status" value="1"/>
</dbReference>
<proteinExistence type="predicted"/>
<sequence length="395" mass="42352">MTSGPVPREARPLPAAPWSTAAARRSRRRFRVLNLSAVMPLFVVVGAIVVARQAQTWQDVVVLGLGVVVVVVAFERWTVGEILRVAAPCLAVAAAVWPYGVFLTDGDAQGAYYALAVVGCLTVPQLPRHRAAAAIAVTAYVAVVGTLGPVVSGEVNATGLIVGVILPTGITAVLIGLMFPNKGFYDLAAELEETREREAELAVMRERMRFAGDLHDIQGHTLHVVKLKTALARKLLHTDTARVEQELREIYALVGDTITQTKELAYGQRKLNLTAELENARNLLEAAGIRVRVERRAEIDTPAIDLLAQVLRETTTNILRHSRATLARIELSRHGISVVNDGVEDGAPPKLRGLATLADRVSDAGGELTTRLEGGRFLTAAVVPAASPPARLPAT</sequence>
<evidence type="ECO:0000313" key="7">
    <source>
        <dbReference type="Proteomes" id="UP000664617"/>
    </source>
</evidence>
<dbReference type="InterPro" id="IPR011712">
    <property type="entry name" value="Sig_transdc_His_kin_sub3_dim/P"/>
</dbReference>
<comment type="caution">
    <text evidence="6">The sequence shown here is derived from an EMBL/GenBank/DDBJ whole genome shotgun (WGS) entry which is preliminary data.</text>
</comment>
<dbReference type="InterPro" id="IPR050482">
    <property type="entry name" value="Sensor_HK_TwoCompSys"/>
</dbReference>